<dbReference type="AlphaFoldDB" id="A0A1E1MU73"/>
<accession>A0A1E1MU73</accession>
<reference evidence="2" key="1">
    <citation type="submission" date="2016-03" db="EMBL/GenBank/DDBJ databases">
        <authorList>
            <person name="Guldener U."/>
        </authorList>
    </citation>
    <scope>NUCLEOTIDE SEQUENCE [LARGE SCALE GENOMIC DNA]</scope>
</reference>
<dbReference type="EMBL" id="FJVC01000610">
    <property type="protein sequence ID" value="CZT52622.1"/>
    <property type="molecule type" value="Genomic_DNA"/>
</dbReference>
<name>A0A1E1MU73_RHYSE</name>
<gene>
    <name evidence="1" type="ORF">RSE6_13974</name>
</gene>
<organism evidence="1 2">
    <name type="scientific">Rhynchosporium secalis</name>
    <name type="common">Barley scald fungus</name>
    <dbReference type="NCBI Taxonomy" id="38038"/>
    <lineage>
        <taxon>Eukaryota</taxon>
        <taxon>Fungi</taxon>
        <taxon>Dikarya</taxon>
        <taxon>Ascomycota</taxon>
        <taxon>Pezizomycotina</taxon>
        <taxon>Leotiomycetes</taxon>
        <taxon>Helotiales</taxon>
        <taxon>Ploettnerulaceae</taxon>
        <taxon>Rhynchosporium</taxon>
    </lineage>
</organism>
<dbReference type="Proteomes" id="UP000177625">
    <property type="component" value="Unassembled WGS sequence"/>
</dbReference>
<sequence>METPSSDPTKATSITPISEMLAKNALNAPASSSFLWSYFCNIYNLSSFLPEDQPIIEMKLRSVAKIFGAICNAGPLTHREEATQNWPAHTLSYIDSAPERIDR</sequence>
<evidence type="ECO:0000313" key="1">
    <source>
        <dbReference type="EMBL" id="CZT52622.1"/>
    </source>
</evidence>
<keyword evidence="2" id="KW-1185">Reference proteome</keyword>
<proteinExistence type="predicted"/>
<evidence type="ECO:0000313" key="2">
    <source>
        <dbReference type="Proteomes" id="UP000177625"/>
    </source>
</evidence>
<protein>
    <submittedName>
        <fullName evidence="1">Uncharacterized protein</fullName>
    </submittedName>
</protein>